<gene>
    <name evidence="3" type="ORF">CAter282_2937</name>
</gene>
<evidence type="ECO:0000256" key="1">
    <source>
        <dbReference type="SAM" id="Phobius"/>
    </source>
</evidence>
<protein>
    <recommendedName>
        <fullName evidence="2">Uncharacterized protein YyaB-like PH domain-containing protein</fullName>
    </recommendedName>
</protein>
<feature type="transmembrane region" description="Helical" evidence="1">
    <location>
        <begin position="37"/>
        <end position="58"/>
    </location>
</feature>
<keyword evidence="1" id="KW-1133">Transmembrane helix</keyword>
<dbReference type="RefSeq" id="WP_061533860.1">
    <property type="nucleotide sequence ID" value="NZ_CP013233.1"/>
</dbReference>
<keyword evidence="1" id="KW-0812">Transmembrane</keyword>
<evidence type="ECO:0000313" key="4">
    <source>
        <dbReference type="Proteomes" id="UP000071778"/>
    </source>
</evidence>
<dbReference type="AlphaFoldDB" id="A0A127QM41"/>
<reference evidence="3 4" key="1">
    <citation type="submission" date="2015-11" db="EMBL/GenBank/DDBJ databases">
        <title>Exploring the genomic traits of fungus-feeding bacterial genus Collimonas.</title>
        <authorList>
            <person name="Song C."/>
            <person name="Schmidt R."/>
            <person name="de Jager V."/>
            <person name="Krzyzanowska D."/>
            <person name="Jongedijk E."/>
            <person name="Cankar K."/>
            <person name="Beekwilder J."/>
            <person name="van Veen A."/>
            <person name="de Boer W."/>
            <person name="van Veen J.A."/>
            <person name="Garbeva P."/>
        </authorList>
    </citation>
    <scope>NUCLEOTIDE SEQUENCE [LARGE SCALE GENOMIC DNA]</scope>
    <source>
        <strain evidence="3 4">Ter282</strain>
    </source>
</reference>
<dbReference type="GO" id="GO:0030153">
    <property type="term" value="P:bacteriocin immunity"/>
    <property type="evidence" value="ECO:0007669"/>
    <property type="project" value="InterPro"/>
</dbReference>
<dbReference type="Pfam" id="PF06713">
    <property type="entry name" value="bPH_4"/>
    <property type="match status" value="1"/>
</dbReference>
<keyword evidence="1" id="KW-0472">Membrane</keyword>
<dbReference type="EMBL" id="CP013235">
    <property type="protein sequence ID" value="AMP10662.1"/>
    <property type="molecule type" value="Genomic_DNA"/>
</dbReference>
<accession>A0A127QM41</accession>
<dbReference type="OrthoDB" id="6658731at2"/>
<feature type="domain" description="Uncharacterized protein YyaB-like PH" evidence="2">
    <location>
        <begin position="60"/>
        <end position="131"/>
    </location>
</feature>
<keyword evidence="4" id="KW-1185">Reference proteome</keyword>
<evidence type="ECO:0000259" key="2">
    <source>
        <dbReference type="Pfam" id="PF06713"/>
    </source>
</evidence>
<proteinExistence type="predicted"/>
<name>A0A127QM41_9BURK</name>
<dbReference type="PATRIC" id="fig|279058.17.peg.3196"/>
<dbReference type="Proteomes" id="UP000071778">
    <property type="component" value="Chromosome"/>
</dbReference>
<organism evidence="3 4">
    <name type="scientific">Collimonas arenae</name>
    <dbReference type="NCBI Taxonomy" id="279058"/>
    <lineage>
        <taxon>Bacteria</taxon>
        <taxon>Pseudomonadati</taxon>
        <taxon>Pseudomonadota</taxon>
        <taxon>Betaproteobacteria</taxon>
        <taxon>Burkholderiales</taxon>
        <taxon>Oxalobacteraceae</taxon>
        <taxon>Collimonas</taxon>
    </lineage>
</organism>
<dbReference type="InterPro" id="IPR009589">
    <property type="entry name" value="PH_YyaB-like"/>
</dbReference>
<sequence length="136" mass="15250">MSQEFPSKIDLWLVLVLAGTVAFVISIGFSVAHTVPAAKFICFGVAALMALIVWAFCVPCKYVLEADHLLIQAGFIRQCIPYRQITHIDISSNPRSAPALSLQRVKVSFGDAYQLVSPIERERFIRMLRDKVRRAD</sequence>
<evidence type="ECO:0000313" key="3">
    <source>
        <dbReference type="EMBL" id="AMP10662.1"/>
    </source>
</evidence>
<feature type="transmembrane region" description="Helical" evidence="1">
    <location>
        <begin position="12"/>
        <end position="31"/>
    </location>
</feature>